<protein>
    <submittedName>
        <fullName evidence="1">OsmC-like protein</fullName>
    </submittedName>
    <submittedName>
        <fullName evidence="2">Uncharacterized OsmC-related protein</fullName>
    </submittedName>
</protein>
<reference evidence="2" key="1">
    <citation type="submission" date="2016-10" db="EMBL/GenBank/DDBJ databases">
        <authorList>
            <person name="de Groot N.N."/>
        </authorList>
    </citation>
    <scope>NUCLEOTIDE SEQUENCE [LARGE SCALE GENOMIC DNA]</scope>
    <source>
        <strain evidence="2">CPCC 202695</strain>
    </source>
</reference>
<dbReference type="Gene3D" id="3.30.300.20">
    <property type="match status" value="1"/>
</dbReference>
<evidence type="ECO:0000313" key="1">
    <source>
        <dbReference type="EMBL" id="MCP2368563.1"/>
    </source>
</evidence>
<dbReference type="Proteomes" id="UP000199482">
    <property type="component" value="Chromosome I"/>
</dbReference>
<dbReference type="SUPFAM" id="SSF82784">
    <property type="entry name" value="OsmC-like"/>
    <property type="match status" value="1"/>
</dbReference>
<dbReference type="InterPro" id="IPR015946">
    <property type="entry name" value="KH_dom-like_a/b"/>
</dbReference>
<accession>A0A1H1LM82</accession>
<reference evidence="3" key="2">
    <citation type="submission" date="2016-10" db="EMBL/GenBank/DDBJ databases">
        <authorList>
            <person name="Varghese N."/>
            <person name="Submissions S."/>
        </authorList>
    </citation>
    <scope>NUCLEOTIDE SEQUENCE [LARGE SCALE GENOMIC DNA]</scope>
    <source>
        <strain evidence="3">CPCC 202695</strain>
    </source>
</reference>
<dbReference type="EMBL" id="SODL02000005">
    <property type="protein sequence ID" value="MCP2368563.1"/>
    <property type="molecule type" value="Genomic_DNA"/>
</dbReference>
<dbReference type="InterPro" id="IPR003718">
    <property type="entry name" value="OsmC/Ohr_fam"/>
</dbReference>
<proteinExistence type="predicted"/>
<evidence type="ECO:0000313" key="2">
    <source>
        <dbReference type="EMBL" id="SDR75628.1"/>
    </source>
</evidence>
<gene>
    <name evidence="1" type="ORF">BCL57_002739</name>
    <name evidence="2" type="ORF">SAMN04489721_0192</name>
</gene>
<dbReference type="RefSeq" id="WP_092668512.1">
    <property type="nucleotide sequence ID" value="NZ_BMDN01000005.1"/>
</dbReference>
<sequence length="158" mass="16982">MTEQTTEHVHAVSERIAPGSVSVTRIAPRRYEGLNERGATVQIGGSELDGEHFTPGELLKLALAGCVGLSVDRVAARRLGDEYAMTVWAHGRSDQESNRYQQIDEEVIVDLSVLDAADREKLVGIMARAIEKGCTVGRSVEGAIDVGTAIDGTRVDAH</sequence>
<dbReference type="Proteomes" id="UP000893823">
    <property type="component" value="Unassembled WGS sequence"/>
</dbReference>
<reference evidence="1" key="3">
    <citation type="submission" date="2022-06" db="EMBL/GenBank/DDBJ databases">
        <title>Genomic Encyclopedia of Type Strains, Phase III (KMG-III): the genomes of soil and plant-associated and newly described type strains.</title>
        <authorList>
            <person name="Whitman W."/>
        </authorList>
    </citation>
    <scope>NUCLEOTIDE SEQUENCE</scope>
    <source>
        <strain evidence="1">CPCC 202695</strain>
    </source>
</reference>
<organism evidence="2 3">
    <name type="scientific">Agromyces flavus</name>
    <dbReference type="NCBI Taxonomy" id="589382"/>
    <lineage>
        <taxon>Bacteria</taxon>
        <taxon>Bacillati</taxon>
        <taxon>Actinomycetota</taxon>
        <taxon>Actinomycetes</taxon>
        <taxon>Micrococcales</taxon>
        <taxon>Microbacteriaceae</taxon>
        <taxon>Agromyces</taxon>
    </lineage>
</organism>
<keyword evidence="4" id="KW-1185">Reference proteome</keyword>
<dbReference type="EMBL" id="LT629755">
    <property type="protein sequence ID" value="SDR75628.1"/>
    <property type="molecule type" value="Genomic_DNA"/>
</dbReference>
<name>A0A1H1LM82_9MICO</name>
<evidence type="ECO:0000313" key="4">
    <source>
        <dbReference type="Proteomes" id="UP000893823"/>
    </source>
</evidence>
<dbReference type="AlphaFoldDB" id="A0A1H1LM82"/>
<dbReference type="Pfam" id="PF02566">
    <property type="entry name" value="OsmC"/>
    <property type="match status" value="1"/>
</dbReference>
<evidence type="ECO:0000313" key="3">
    <source>
        <dbReference type="Proteomes" id="UP000199482"/>
    </source>
</evidence>
<dbReference type="OrthoDB" id="4703953at2"/>
<dbReference type="InterPro" id="IPR036102">
    <property type="entry name" value="OsmC/Ohrsf"/>
</dbReference>